<organism evidence="1 2">
    <name type="scientific">Paractinoplanes bogorensis</name>
    <dbReference type="NCBI Taxonomy" id="1610840"/>
    <lineage>
        <taxon>Bacteria</taxon>
        <taxon>Bacillati</taxon>
        <taxon>Actinomycetota</taxon>
        <taxon>Actinomycetes</taxon>
        <taxon>Micromonosporales</taxon>
        <taxon>Micromonosporaceae</taxon>
        <taxon>Paractinoplanes</taxon>
    </lineage>
</organism>
<evidence type="ECO:0008006" key="3">
    <source>
        <dbReference type="Google" id="ProtNLM"/>
    </source>
</evidence>
<reference evidence="1 2" key="1">
    <citation type="submission" date="2021-06" db="EMBL/GenBank/DDBJ databases">
        <title>Actinoplanes lichenicola sp. nov., and Actinoplanes ovalisporus sp. nov., isolated from lichen in Thailand.</title>
        <authorList>
            <person name="Saeng-In P."/>
            <person name="Kanchanasin P."/>
            <person name="Yuki M."/>
            <person name="Kudo T."/>
            <person name="Ohkuma M."/>
            <person name="Phongsopitanun W."/>
            <person name="Tanasupawat S."/>
        </authorList>
    </citation>
    <scope>NUCLEOTIDE SEQUENCE [LARGE SCALE GENOMIC DNA]</scope>
    <source>
        <strain evidence="1 2">NBRC 110975</strain>
    </source>
</reference>
<name>A0ABS5Z0E0_9ACTN</name>
<proteinExistence type="predicted"/>
<keyword evidence="2" id="KW-1185">Reference proteome</keyword>
<evidence type="ECO:0000313" key="1">
    <source>
        <dbReference type="EMBL" id="MBU2669164.1"/>
    </source>
</evidence>
<sequence length="238" mass="25928">MPDLAPFPELLTRLAEVRGLDLPARTDAEPGSARLRSLAPILGLHVSDLFVIAGRPVPDDLAPHHTTRTARIGSLPWTLTYVPGAVPELRELVRSLPTQPHPGEPVEPRPWESYPDTAAALVIRLLHNRNLDWNGIVRFLYGVGHGPMLSPATVRAIAADRLPLEPDLLAGLGVMLDLTPADLMALTGVDVSAAQVKVHREARVVAELIWDARRLTGDQLQTVNDHARSLSLDYKAGR</sequence>
<protein>
    <recommendedName>
        <fullName evidence="3">XRE family transcriptional regulator</fullName>
    </recommendedName>
</protein>
<dbReference type="EMBL" id="JAHKKG010000013">
    <property type="protein sequence ID" value="MBU2669164.1"/>
    <property type="molecule type" value="Genomic_DNA"/>
</dbReference>
<evidence type="ECO:0000313" key="2">
    <source>
        <dbReference type="Proteomes" id="UP001519654"/>
    </source>
</evidence>
<comment type="caution">
    <text evidence="1">The sequence shown here is derived from an EMBL/GenBank/DDBJ whole genome shotgun (WGS) entry which is preliminary data.</text>
</comment>
<accession>A0ABS5Z0E0</accession>
<dbReference type="RefSeq" id="WP_215793395.1">
    <property type="nucleotide sequence ID" value="NZ_JAHKKG010000013.1"/>
</dbReference>
<gene>
    <name evidence="1" type="ORF">KOI35_37190</name>
</gene>
<dbReference type="Proteomes" id="UP001519654">
    <property type="component" value="Unassembled WGS sequence"/>
</dbReference>